<accession>A0A6A6VSC2</accession>
<dbReference type="AlphaFoldDB" id="A0A6A6VSC2"/>
<feature type="region of interest" description="Disordered" evidence="1">
    <location>
        <begin position="1"/>
        <end position="23"/>
    </location>
</feature>
<evidence type="ECO:0000313" key="2">
    <source>
        <dbReference type="EMBL" id="KAF2752137.1"/>
    </source>
</evidence>
<evidence type="ECO:0000313" key="3">
    <source>
        <dbReference type="Proteomes" id="UP000799440"/>
    </source>
</evidence>
<name>A0A6A6VSC2_9PLEO</name>
<dbReference type="EMBL" id="MU006561">
    <property type="protein sequence ID" value="KAF2752137.1"/>
    <property type="molecule type" value="Genomic_DNA"/>
</dbReference>
<evidence type="ECO:0000256" key="1">
    <source>
        <dbReference type="SAM" id="MobiDB-lite"/>
    </source>
</evidence>
<proteinExistence type="predicted"/>
<reference evidence="2" key="1">
    <citation type="journal article" date="2020" name="Stud. Mycol.">
        <title>101 Dothideomycetes genomes: a test case for predicting lifestyles and emergence of pathogens.</title>
        <authorList>
            <person name="Haridas S."/>
            <person name="Albert R."/>
            <person name="Binder M."/>
            <person name="Bloem J."/>
            <person name="Labutti K."/>
            <person name="Salamov A."/>
            <person name="Andreopoulos B."/>
            <person name="Baker S."/>
            <person name="Barry K."/>
            <person name="Bills G."/>
            <person name="Bluhm B."/>
            <person name="Cannon C."/>
            <person name="Castanera R."/>
            <person name="Culley D."/>
            <person name="Daum C."/>
            <person name="Ezra D."/>
            <person name="Gonzalez J."/>
            <person name="Henrissat B."/>
            <person name="Kuo A."/>
            <person name="Liang C."/>
            <person name="Lipzen A."/>
            <person name="Lutzoni F."/>
            <person name="Magnuson J."/>
            <person name="Mondo S."/>
            <person name="Nolan M."/>
            <person name="Ohm R."/>
            <person name="Pangilinan J."/>
            <person name="Park H.-J."/>
            <person name="Ramirez L."/>
            <person name="Alfaro M."/>
            <person name="Sun H."/>
            <person name="Tritt A."/>
            <person name="Yoshinaga Y."/>
            <person name="Zwiers L.-H."/>
            <person name="Turgeon B."/>
            <person name="Goodwin S."/>
            <person name="Spatafora J."/>
            <person name="Crous P."/>
            <person name="Grigoriev I."/>
        </authorList>
    </citation>
    <scope>NUCLEOTIDE SEQUENCE</scope>
    <source>
        <strain evidence="2">CBS 119925</strain>
    </source>
</reference>
<keyword evidence="3" id="KW-1185">Reference proteome</keyword>
<gene>
    <name evidence="2" type="ORF">M011DRAFT_463612</name>
</gene>
<protein>
    <submittedName>
        <fullName evidence="2">Uncharacterized protein</fullName>
    </submittedName>
</protein>
<sequence>MFACSVRMHDAPQKDTNAIPLPRFRALGPPEARRLHVNNNPRIQRNPTISIGVPEGTYACIPILHPYPTEPPHQ</sequence>
<organism evidence="2 3">
    <name type="scientific">Sporormia fimetaria CBS 119925</name>
    <dbReference type="NCBI Taxonomy" id="1340428"/>
    <lineage>
        <taxon>Eukaryota</taxon>
        <taxon>Fungi</taxon>
        <taxon>Dikarya</taxon>
        <taxon>Ascomycota</taxon>
        <taxon>Pezizomycotina</taxon>
        <taxon>Dothideomycetes</taxon>
        <taxon>Pleosporomycetidae</taxon>
        <taxon>Pleosporales</taxon>
        <taxon>Sporormiaceae</taxon>
        <taxon>Sporormia</taxon>
    </lineage>
</organism>
<dbReference type="Proteomes" id="UP000799440">
    <property type="component" value="Unassembled WGS sequence"/>
</dbReference>